<gene>
    <name evidence="2" type="ORF">BCON_0013g00410</name>
</gene>
<proteinExistence type="predicted"/>
<evidence type="ECO:0000313" key="2">
    <source>
        <dbReference type="EMBL" id="TGO63395.1"/>
    </source>
</evidence>
<reference evidence="2 3" key="1">
    <citation type="submission" date="2017-12" db="EMBL/GenBank/DDBJ databases">
        <title>Comparative genomics of Botrytis spp.</title>
        <authorList>
            <person name="Valero-Jimenez C.A."/>
            <person name="Tapia P."/>
            <person name="Veloso J."/>
            <person name="Silva-Moreno E."/>
            <person name="Staats M."/>
            <person name="Valdes J.H."/>
            <person name="Van Kan J.A.L."/>
        </authorList>
    </citation>
    <scope>NUCLEOTIDE SEQUENCE [LARGE SCALE GENOMIC DNA]</scope>
    <source>
        <strain evidence="2 3">MUCL11595</strain>
    </source>
</reference>
<dbReference type="InterPro" id="IPR052895">
    <property type="entry name" value="HetReg/Transcr_Mod"/>
</dbReference>
<name>A0A4Z1IPX1_9HELO</name>
<sequence length="390" mass="45302">MSNYSNIFQYDDLSEADSIRLLILHPGTLASPIQSDLIHTALHECRCDIHGNYTGLSYVWGDANDTTYIFVNGFRFTVTVNLAAALHDMRDEKRQLRLWADAVCINQTNNVERSHYAQNTVVYLGALVERTKYLFELMHQQDLDRIKLLRIADDALNDIVSRPWFTGVWVYQELVLSNIVFVQLGRMRVPWDYLCEILLDRYRDPRERNNPPKDRTILSTPTLDVCHDKDSETESRASHLSSMIPTMHEIRHDHDTQSYQLLWTMYEARRNYQNCLRYGGRAIFLLDVLVSRRGSNASDLREIIYGHLAVADLQLKHTYERNDDSVPWPLVRNWSLQDYIPVVDYTKSAEDVFIEAASFTSSFRSIRGLLKILYHADVNASYTRRSSLPS</sequence>
<evidence type="ECO:0000259" key="1">
    <source>
        <dbReference type="Pfam" id="PF06985"/>
    </source>
</evidence>
<dbReference type="PANTHER" id="PTHR24148">
    <property type="entry name" value="ANKYRIN REPEAT DOMAIN-CONTAINING PROTEIN 39 HOMOLOG-RELATED"/>
    <property type="match status" value="1"/>
</dbReference>
<protein>
    <recommendedName>
        <fullName evidence="1">Heterokaryon incompatibility domain-containing protein</fullName>
    </recommendedName>
</protein>
<dbReference type="AlphaFoldDB" id="A0A4Z1IPX1"/>
<feature type="domain" description="Heterokaryon incompatibility" evidence="1">
    <location>
        <begin position="53"/>
        <end position="173"/>
    </location>
</feature>
<keyword evidence="3" id="KW-1185">Reference proteome</keyword>
<dbReference type="OrthoDB" id="2157530at2759"/>
<dbReference type="InterPro" id="IPR010730">
    <property type="entry name" value="HET"/>
</dbReference>
<accession>A0A4Z1IPX1</accession>
<evidence type="ECO:0000313" key="3">
    <source>
        <dbReference type="Proteomes" id="UP000297527"/>
    </source>
</evidence>
<dbReference type="EMBL" id="PQXN01000013">
    <property type="protein sequence ID" value="TGO63395.1"/>
    <property type="molecule type" value="Genomic_DNA"/>
</dbReference>
<dbReference type="Proteomes" id="UP000297527">
    <property type="component" value="Unassembled WGS sequence"/>
</dbReference>
<comment type="caution">
    <text evidence="2">The sequence shown here is derived from an EMBL/GenBank/DDBJ whole genome shotgun (WGS) entry which is preliminary data.</text>
</comment>
<dbReference type="Pfam" id="PF06985">
    <property type="entry name" value="HET"/>
    <property type="match status" value="1"/>
</dbReference>
<dbReference type="PANTHER" id="PTHR24148:SF73">
    <property type="entry name" value="HET DOMAIN PROTEIN (AFU_ORTHOLOGUE AFUA_8G01020)"/>
    <property type="match status" value="1"/>
</dbReference>
<organism evidence="2 3">
    <name type="scientific">Botryotinia convoluta</name>
    <dbReference type="NCBI Taxonomy" id="54673"/>
    <lineage>
        <taxon>Eukaryota</taxon>
        <taxon>Fungi</taxon>
        <taxon>Dikarya</taxon>
        <taxon>Ascomycota</taxon>
        <taxon>Pezizomycotina</taxon>
        <taxon>Leotiomycetes</taxon>
        <taxon>Helotiales</taxon>
        <taxon>Sclerotiniaceae</taxon>
        <taxon>Botryotinia</taxon>
    </lineage>
</organism>